<dbReference type="InterPro" id="IPR013083">
    <property type="entry name" value="Znf_RING/FYVE/PHD"/>
</dbReference>
<dbReference type="InterPro" id="IPR038765">
    <property type="entry name" value="Papain-like_cys_pep_sf"/>
</dbReference>
<reference evidence="1" key="1">
    <citation type="submission" date="2020-04" db="EMBL/GenBank/DDBJ databases">
        <authorList>
            <person name="Alioto T."/>
            <person name="Alioto T."/>
            <person name="Gomez Garrido J."/>
        </authorList>
    </citation>
    <scope>NUCLEOTIDE SEQUENCE</scope>
    <source>
        <strain evidence="1">A484AB</strain>
    </source>
</reference>
<dbReference type="Proteomes" id="UP001152795">
    <property type="component" value="Unassembled WGS sequence"/>
</dbReference>
<dbReference type="Gene3D" id="3.40.395.10">
    <property type="entry name" value="Adenoviral Proteinase, Chain A"/>
    <property type="match status" value="1"/>
</dbReference>
<dbReference type="AlphaFoldDB" id="A0A6S7IP22"/>
<dbReference type="PROSITE" id="PS01359">
    <property type="entry name" value="ZF_PHD_1"/>
    <property type="match status" value="1"/>
</dbReference>
<dbReference type="InterPro" id="IPR011011">
    <property type="entry name" value="Znf_FYVE_PHD"/>
</dbReference>
<dbReference type="Gene3D" id="3.30.40.10">
    <property type="entry name" value="Zinc/RING finger domain, C3HC4 (zinc finger)"/>
    <property type="match status" value="1"/>
</dbReference>
<sequence>MQIQLAECYRFAINFNVLEIEVPSIQRQSGSIDCGLFAIAFAYELASGNEHTIQSKQFKQHRMRDHLIRCLENGEFKPFPAQINNKRKREDPNIFEIELFCNCLMPEVSDDMILCDLCDHWFHFGCVNVKGIEGNEQWLCPKCTPPAS</sequence>
<dbReference type="PROSITE" id="PS50016">
    <property type="entry name" value="ZF_PHD_2"/>
    <property type="match status" value="1"/>
</dbReference>
<dbReference type="OrthoDB" id="10054020at2759"/>
<keyword evidence="2" id="KW-1185">Reference proteome</keyword>
<evidence type="ECO:0000313" key="2">
    <source>
        <dbReference type="Proteomes" id="UP001152795"/>
    </source>
</evidence>
<organism evidence="1 2">
    <name type="scientific">Paramuricea clavata</name>
    <name type="common">Red gorgonian</name>
    <name type="synonym">Violescent sea-whip</name>
    <dbReference type="NCBI Taxonomy" id="317549"/>
    <lineage>
        <taxon>Eukaryota</taxon>
        <taxon>Metazoa</taxon>
        <taxon>Cnidaria</taxon>
        <taxon>Anthozoa</taxon>
        <taxon>Octocorallia</taxon>
        <taxon>Malacalcyonacea</taxon>
        <taxon>Plexauridae</taxon>
        <taxon>Paramuricea</taxon>
    </lineage>
</organism>
<dbReference type="EMBL" id="CACRXK020005799">
    <property type="protein sequence ID" value="CAB4007442.1"/>
    <property type="molecule type" value="Genomic_DNA"/>
</dbReference>
<evidence type="ECO:0000313" key="1">
    <source>
        <dbReference type="EMBL" id="CAB4007442.1"/>
    </source>
</evidence>
<dbReference type="InterPro" id="IPR019787">
    <property type="entry name" value="Znf_PHD-finger"/>
</dbReference>
<protein>
    <submittedName>
        <fullName evidence="1">Polycystic kidney disease 1-like 2</fullName>
    </submittedName>
</protein>
<accession>A0A6S7IP22</accession>
<comment type="caution">
    <text evidence="1">The sequence shown here is derived from an EMBL/GenBank/DDBJ whole genome shotgun (WGS) entry which is preliminary data.</text>
</comment>
<name>A0A6S7IP22_PARCT</name>
<dbReference type="SUPFAM" id="SSF57903">
    <property type="entry name" value="FYVE/PHD zinc finger"/>
    <property type="match status" value="1"/>
</dbReference>
<dbReference type="PANTHER" id="PTHR34718">
    <property type="entry name" value="PHD-TYPE DOMAIN-CONTAINING PROTEIN"/>
    <property type="match status" value="1"/>
</dbReference>
<dbReference type="PANTHER" id="PTHR34718:SF2">
    <property type="entry name" value="PHD-TYPE DOMAIN-CONTAINING PROTEIN"/>
    <property type="match status" value="1"/>
</dbReference>
<dbReference type="SMART" id="SM00249">
    <property type="entry name" value="PHD"/>
    <property type="match status" value="1"/>
</dbReference>
<dbReference type="InterPro" id="IPR019786">
    <property type="entry name" value="Zinc_finger_PHD-type_CS"/>
</dbReference>
<dbReference type="InterPro" id="IPR001965">
    <property type="entry name" value="Znf_PHD"/>
</dbReference>
<dbReference type="SUPFAM" id="SSF54001">
    <property type="entry name" value="Cysteine proteinases"/>
    <property type="match status" value="1"/>
</dbReference>
<dbReference type="Pfam" id="PF00628">
    <property type="entry name" value="PHD"/>
    <property type="match status" value="1"/>
</dbReference>
<proteinExistence type="predicted"/>
<gene>
    <name evidence="1" type="ORF">PACLA_8A000243</name>
</gene>